<dbReference type="InterPro" id="IPR007110">
    <property type="entry name" value="Ig-like_dom"/>
</dbReference>
<dbReference type="KEGG" id="fll:EI427_06530"/>
<dbReference type="SMART" id="SM00369">
    <property type="entry name" value="LRR_TYP"/>
    <property type="match status" value="14"/>
</dbReference>
<evidence type="ECO:0000256" key="3">
    <source>
        <dbReference type="ARBA" id="ARBA00022737"/>
    </source>
</evidence>
<feature type="domain" description="Ig-like" evidence="5">
    <location>
        <begin position="1989"/>
        <end position="2060"/>
    </location>
</feature>
<dbReference type="NCBIfam" id="TIGR04183">
    <property type="entry name" value="Por_Secre_tail"/>
    <property type="match status" value="1"/>
</dbReference>
<keyword evidence="4" id="KW-1015">Disulfide bond</keyword>
<organism evidence="6 7">
    <name type="scientific">Flammeovirga pectinis</name>
    <dbReference type="NCBI Taxonomy" id="2494373"/>
    <lineage>
        <taxon>Bacteria</taxon>
        <taxon>Pseudomonadati</taxon>
        <taxon>Bacteroidota</taxon>
        <taxon>Cytophagia</taxon>
        <taxon>Cytophagales</taxon>
        <taxon>Flammeovirgaceae</taxon>
        <taxon>Flammeovirga</taxon>
    </lineage>
</organism>
<reference evidence="6 7" key="1">
    <citation type="submission" date="2018-12" db="EMBL/GenBank/DDBJ databases">
        <title>Flammeovirga pectinis sp. nov., isolated from the gut of the Korean scallop, Patinopecten yessoensis.</title>
        <authorList>
            <person name="Bae J.-W."/>
            <person name="Jeong Y.-S."/>
            <person name="Kang W."/>
        </authorList>
    </citation>
    <scope>NUCLEOTIDE SEQUENCE [LARGE SCALE GENOMIC DNA]</scope>
    <source>
        <strain evidence="6 7">L12M1</strain>
    </source>
</reference>
<dbReference type="SUPFAM" id="SSF52058">
    <property type="entry name" value="L domain-like"/>
    <property type="match status" value="6"/>
</dbReference>
<dbReference type="Gene3D" id="3.80.10.10">
    <property type="entry name" value="Ribonuclease Inhibitor"/>
    <property type="match status" value="9"/>
</dbReference>
<feature type="domain" description="Ig-like" evidence="5">
    <location>
        <begin position="1163"/>
        <end position="1234"/>
    </location>
</feature>
<evidence type="ECO:0000256" key="4">
    <source>
        <dbReference type="ARBA" id="ARBA00023157"/>
    </source>
</evidence>
<sequence>MTNIAPFIFTFLFFINSINAQVIENDSLVLVDIYNTNPNSTLTWNLNNNVSSWEGIEINNSKIIGININSKNIAIIPESIGNLSALQKLITHTNPIKVLPETIGNLTSLYWFSPATAEINHIPNSIKALNLTTIYIQLNNLGYSAFEGLSIIPNNYAPQNNISSDTSILLSQYPYTLNAPDSATNNQYQWYNENGAITNETNRSINISQDGTYHCIITNADFTALAQVQTGTYTLINAAPFLADSTAIANIYTLNVDNTLNWDLSQPINTWEGITHSGNPTDRVTQVNISTKTIDALPTDINVLDALSSFSLDNNALIFEELEKITQAYPSTFNYAPQEVVGTSNIYEHTGNAITLTLPTEINSTNNSYQWYKDGNHITTNGNNNTYTTNELGTFYCLITNTLFPELTLQSANQFILNKQQFEIDSTAVADIYTKNVNNTLSWDLNQPITTWEGISFYSGRINQVKINNSLLDTLPSTIVNLNALDTLLVQENQLTFESLENISTNYPINFKYDKQEKIGTEQYLDATGNITVTLELPTDFDPNTTNNTYQWYLNDLVIPNANSRSYNTNQTGLYYCKINNIIFTELTLQSQNYIVFNQDLLAADSTVVAKFYTENNANTLTWDLTQPINTWEGISINFSRVTAINIENQNIENIPSDIGQLEYLDSLLLKDNNINTIPSDIGRNTQISTIDFSNNGISSLPDEVSQLINLKKVALQNNTIEALPNGIQNWTNIDTLIINDNKLTFEDITLTPNTIDHYIYSPQDSIGNSRQIFSNRDQLLSIDTNVDNGIQNMTFEWFKNNTIIPNETDSTYLATEHEQYYYTFKNTIYDKLTLTSKIIAILPGNSVDEVDSLVLIDILQQNPNTTLTWDTNETIDNWEGVTTANFRITELNISEKNIAIIPESIGNLSALQKLITNTNPIKILPETIGNLTNLYLLTPAIAEISHIPNSIKALNLTSIYIQLNNLGYSAFEGLSRIPNNYAPQNNISSDTSILLSQYPYTLNAPDSATNNQYQWYNENGAITNETNRSINISQDGTYHCIITNADFTALAQVQTGTYTLINAAPFLADSTAIANIYTLNVDNTLNWDLNQPINTWEGITHSGNPTDRVTQVNISTKTIDALPTDINVLDALSSFSLDNNALIFEELEKITQAYPSTFNYAPQEVVGTSNIYEHTGNAITLTLPTEINSTNNSYQWYKDGNHITTNGNNNTYTTNELGTFYCLITNTLFPELTLQSANQFILNKQQFEIDSTAVADIYTKNVNNTLSWDLNQPITTWEGISFYSGRINQVKINNSLLDTLPSTIVNLNALDTLLVQENQLTFESLENISTNYPINFKYDKQEKIGTEQYLDATGNITVTLELPTDFDPNTTNNTYQWYLNDLVIPNANSRSYNTNQTGLYYCKINNIIFTELTLQSQNYIVFNQDLLAADSTVVAKFYTENNANTLTWDLTQPINTWEGISINFSRVTAINIENQNIENIPSDIGQLEYLDSLLLKDNNINTIPSDIGRNTQISTIDFSNNGISSLPDEVSQLINLKKVALQNNTIEALPNGIQNWTNIDTLIINDNKLTFEDITLTPNTIDHYIYSPQDSIGNSRQIFSNRDQLLSIDTNVDNGIQNMTFEWFKNNTIIPNETDSTYLATEHEQYYYTFKNTIYDKLTLTSKIIAILPGNSVDEVDSLVLIDILQQNPNTTLTWDTNETIDNWEGVTTANFRITELNISEKNIAIIPESIGNLSALQKLITNTNPIKILPETIGNLTNLYLLTPAIAEISHIPNSIKALNLTSIYIQLNNLGYSAFEGLSRIPNNYAPQNNISSDTSILLSQYPYTLTAPDSAINNQYQWHNENGAITNETNRSINISQDGTYHCIITNADFTALAQVQTGTYTLINAAPFLADSTAIANISTLNVDNTLNWDLSQPINTWEGITHSGNPTDRVTQVNISTKNIDVLPADINVLDALSILKLDNNALIFEELEKITQAYPSTFNYAPQEVVGTSNIYEHTGNAITLTLPTEINSTNNSYQWYKDGNHITTNGNNNTYTTNELGTFYCLITNTLFPELTLQSANQFILNKQQFEIDSTAVADIYTKNINNTLSWDLNQPITTWEGISFYSGRINQVKINNSLLDTLPSTIVNLNALDTLLVQKNQLTFESLENISTNYPVNFKYDEQEKIGTEQYLDATGNTTVTLELPTDFDPNTTNNTYQWYLNDLAISNANNRSYNTNQTGLYYCKINNIIFTELTLQSQNYIVFNQDLLAADSTVVAKFYTENNANTLTWDLTQSINTWEGISINFSRVTAINIENQNIENIPSDIGQLEYLDSLLLKDNNINTIPSDIGRNTRISTIDFSNNEISSLPNEVNQLINLKKVALQNNTIEALPNGIQNWTNIDTLIINDNKLSFEDITLTPNTIDHYIYSPQDSIGNSRQIFSNRDQLLSIDTNVDNGIQNMTFEWFKNNTIIPNETDSTYLATEHEQYYYTFKNNVYDQLTLTSKTIAILPSNSMDEVDSLVLIDILQQNPNTTLTWDTNETIDNWEGVTTANFRITELDISEKNIAIIPESIGNLSALQKLITHTNPIKVLPETIGNLTSLYWFSPATAEINHIPNSIKALNLTTIYIQLNNLGYSAFEGLSIIPNNYAPQNNISSDTSILLSQYPYTLTAPDSATNNQYQWYNENGAITNETNRSINISQDGSYHCIITNANFPALAQVKTGTYTMIDATQFYADSLALLSLKASNPQVNLNWSTTLPVSNWEHITQSGGTGTSVSATRLSSIGLTNIPVNFMDNGALMVLDTFDISDNALVFYDLYNAEAIINQTAQFISYTPQAIVGIEQSVGYTGSPIKLSIDARLQDTRNTYLWFKDGIAQTSETDSTLTTSTVGEYYCQVSNQDFQYLELYSASNFIYDQQFFDNDSIIVSTIYTDNINNTLGWHLDQPITTWHGVTLRGGRVYELALDSKTLSTLPSNFGELTALTSLKIGNNEFTNIPDISNLSQLLILELNNNNLSTIPTSIYSLISLERLILDANKINTVEQKFSNLSNLDCLAIRNNFLTFDDILLLPEPIKEESISYYKNQGIAGSPQYVATSGYIHIVVDQTIDPSLRDVNTYQWFYVIGNDTIPIPNSNNDSLLINNQFEKFHTKINNPAITDLTLITASIYVSPEKTNEQDSLVLLALQSTSLNPNNTLNWPITSPVGTWEGIKVDGASARITTLDIWNKNIDELPASFSTLSELNNVNISANNLVELPGGIDNLDSLLYINISNNHLSFAEMDKLDPKVKNDDVNFVYGNQKNIGYEGTTVELANGFNYLDVPEEDRTTNDFYQWYRNGSIISGENKDSLRVNKTGEYNYTISNERYDNILLTSYSITVDGNVTSIGKEIGGKIKLYPNPTSNNFIIETSNAVRIEDVKVYDVVGNIYTDIYNTSSLYKWSIDLEGKPIGMYLVWVKTDNGEVTMKVFKK</sequence>
<keyword evidence="2" id="KW-0732">Signal</keyword>
<dbReference type="Proteomes" id="UP000267268">
    <property type="component" value="Chromosome 1"/>
</dbReference>
<keyword evidence="7" id="KW-1185">Reference proteome</keyword>
<keyword evidence="1" id="KW-0433">Leucine-rich repeat</keyword>
<dbReference type="EMBL" id="CP034562">
    <property type="protein sequence ID" value="AZQ61906.1"/>
    <property type="molecule type" value="Genomic_DNA"/>
</dbReference>
<evidence type="ECO:0000313" key="6">
    <source>
        <dbReference type="EMBL" id="AZQ61906.1"/>
    </source>
</evidence>
<dbReference type="OrthoDB" id="966171at2"/>
<dbReference type="InterPro" id="IPR013783">
    <property type="entry name" value="Ig-like_fold"/>
</dbReference>
<evidence type="ECO:0000256" key="1">
    <source>
        <dbReference type="ARBA" id="ARBA00022614"/>
    </source>
</evidence>
<dbReference type="InterPro" id="IPR026444">
    <property type="entry name" value="Secre_tail"/>
</dbReference>
<dbReference type="PROSITE" id="PS51450">
    <property type="entry name" value="LRR"/>
    <property type="match status" value="1"/>
</dbReference>
<dbReference type="PROSITE" id="PS50835">
    <property type="entry name" value="IG_LIKE"/>
    <property type="match status" value="4"/>
</dbReference>
<dbReference type="InterPro" id="IPR001611">
    <property type="entry name" value="Leu-rich_rpt"/>
</dbReference>
<dbReference type="PANTHER" id="PTHR45752:SF195">
    <property type="entry name" value="LEUCINE-RICH REPEAT (LRR) FAMILY PROTEIN-RELATED"/>
    <property type="match status" value="1"/>
</dbReference>
<protein>
    <submittedName>
        <fullName evidence="6">T9SS type A sorting domain-containing protein</fullName>
    </submittedName>
</protein>
<evidence type="ECO:0000313" key="7">
    <source>
        <dbReference type="Proteomes" id="UP000267268"/>
    </source>
</evidence>
<name>A0A3S9P163_9BACT</name>
<dbReference type="RefSeq" id="WP_126612889.1">
    <property type="nucleotide sequence ID" value="NZ_CP034562.1"/>
</dbReference>
<evidence type="ECO:0000259" key="5">
    <source>
        <dbReference type="PROSITE" id="PS50835"/>
    </source>
</evidence>
<dbReference type="PANTHER" id="PTHR45752">
    <property type="entry name" value="LEUCINE-RICH REPEAT-CONTAINING"/>
    <property type="match status" value="1"/>
</dbReference>
<dbReference type="SUPFAM" id="SSF48726">
    <property type="entry name" value="Immunoglobulin"/>
    <property type="match status" value="2"/>
</dbReference>
<dbReference type="InterPro" id="IPR032675">
    <property type="entry name" value="LRR_dom_sf"/>
</dbReference>
<dbReference type="Gene3D" id="2.60.40.10">
    <property type="entry name" value="Immunoglobulins"/>
    <property type="match status" value="1"/>
</dbReference>
<gene>
    <name evidence="6" type="ORF">EI427_06530</name>
</gene>
<feature type="domain" description="Ig-like" evidence="5">
    <location>
        <begin position="2821"/>
        <end position="2891"/>
    </location>
</feature>
<keyword evidence="3" id="KW-0677">Repeat</keyword>
<dbReference type="SMART" id="SM00364">
    <property type="entry name" value="LRR_BAC"/>
    <property type="match status" value="7"/>
</dbReference>
<accession>A0A3S9P163</accession>
<dbReference type="SMART" id="SM00365">
    <property type="entry name" value="LRR_SD22"/>
    <property type="match status" value="12"/>
</dbReference>
<dbReference type="Pfam" id="PF18962">
    <property type="entry name" value="Por_Secre_tail"/>
    <property type="match status" value="1"/>
</dbReference>
<dbReference type="InterPro" id="IPR036179">
    <property type="entry name" value="Ig-like_dom_sf"/>
</dbReference>
<feature type="domain" description="Ig-like" evidence="5">
    <location>
        <begin position="337"/>
        <end position="408"/>
    </location>
</feature>
<dbReference type="InterPro" id="IPR003591">
    <property type="entry name" value="Leu-rich_rpt_typical-subtyp"/>
</dbReference>
<dbReference type="InterPro" id="IPR050715">
    <property type="entry name" value="LRR-SigEffector_domain"/>
</dbReference>
<proteinExistence type="predicted"/>
<evidence type="ECO:0000256" key="2">
    <source>
        <dbReference type="ARBA" id="ARBA00022729"/>
    </source>
</evidence>